<dbReference type="GO" id="GO:0008270">
    <property type="term" value="F:zinc ion binding"/>
    <property type="evidence" value="ECO:0007669"/>
    <property type="project" value="InterPro"/>
</dbReference>
<dbReference type="Proteomes" id="UP000824005">
    <property type="component" value="Unassembled WGS sequence"/>
</dbReference>
<evidence type="ECO:0000256" key="10">
    <source>
        <dbReference type="RuleBase" id="RU004387"/>
    </source>
</evidence>
<dbReference type="PANTHER" id="PTHR28570:SF3">
    <property type="entry name" value="ASPARTYL AMINOPEPTIDASE"/>
    <property type="match status" value="1"/>
</dbReference>
<dbReference type="GO" id="GO:0006508">
    <property type="term" value="P:proteolysis"/>
    <property type="evidence" value="ECO:0007669"/>
    <property type="project" value="UniProtKB-KW"/>
</dbReference>
<keyword evidence="4 9" id="KW-0645">Protease</keyword>
<dbReference type="GO" id="GO:0004177">
    <property type="term" value="F:aminopeptidase activity"/>
    <property type="evidence" value="ECO:0007669"/>
    <property type="project" value="UniProtKB-KW"/>
</dbReference>
<feature type="non-terminal residue" evidence="11">
    <location>
        <position position="1"/>
    </location>
</feature>
<dbReference type="GO" id="GO:0008237">
    <property type="term" value="F:metallopeptidase activity"/>
    <property type="evidence" value="ECO:0007669"/>
    <property type="project" value="UniProtKB-KW"/>
</dbReference>
<dbReference type="GO" id="GO:0005737">
    <property type="term" value="C:cytoplasm"/>
    <property type="evidence" value="ECO:0007669"/>
    <property type="project" value="UniProtKB-ARBA"/>
</dbReference>
<dbReference type="EMBL" id="DXDC01000031">
    <property type="protein sequence ID" value="HIY64883.1"/>
    <property type="molecule type" value="Genomic_DNA"/>
</dbReference>
<dbReference type="InterPro" id="IPR001948">
    <property type="entry name" value="Peptidase_M18"/>
</dbReference>
<organism evidence="11 12">
    <name type="scientific">Candidatus Agrococcus pullicola</name>
    <dbReference type="NCBI Taxonomy" id="2838429"/>
    <lineage>
        <taxon>Bacteria</taxon>
        <taxon>Bacillati</taxon>
        <taxon>Actinomycetota</taxon>
        <taxon>Actinomycetes</taxon>
        <taxon>Micrococcales</taxon>
        <taxon>Microbacteriaceae</taxon>
        <taxon>Agrococcus</taxon>
    </lineage>
</organism>
<dbReference type="EC" id="3.4.11.-" evidence="10"/>
<evidence type="ECO:0000256" key="1">
    <source>
        <dbReference type="ARBA" id="ARBA00001947"/>
    </source>
</evidence>
<name>A0A9D1YSL0_9MICO</name>
<accession>A0A9D1YSL0</accession>
<reference evidence="11" key="2">
    <citation type="submission" date="2021-04" db="EMBL/GenBank/DDBJ databases">
        <authorList>
            <person name="Gilroy R."/>
        </authorList>
    </citation>
    <scope>NUCLEOTIDE SEQUENCE</scope>
    <source>
        <strain evidence="11">ChiGjej1B1-98</strain>
    </source>
</reference>
<keyword evidence="8 9" id="KW-0482">Metalloprotease</keyword>
<dbReference type="Gene3D" id="3.40.630.10">
    <property type="entry name" value="Zn peptidases"/>
    <property type="match status" value="1"/>
</dbReference>
<dbReference type="SUPFAM" id="SSF53187">
    <property type="entry name" value="Zn-dependent exopeptidases"/>
    <property type="match status" value="1"/>
</dbReference>
<evidence type="ECO:0000256" key="2">
    <source>
        <dbReference type="ARBA" id="ARBA00008290"/>
    </source>
</evidence>
<evidence type="ECO:0000256" key="5">
    <source>
        <dbReference type="ARBA" id="ARBA00022723"/>
    </source>
</evidence>
<evidence type="ECO:0000256" key="4">
    <source>
        <dbReference type="ARBA" id="ARBA00022670"/>
    </source>
</evidence>
<comment type="cofactor">
    <cofactor evidence="1 10">
        <name>Zn(2+)</name>
        <dbReference type="ChEBI" id="CHEBI:29105"/>
    </cofactor>
</comment>
<dbReference type="PRINTS" id="PR00932">
    <property type="entry name" value="AMINO1PTASE"/>
</dbReference>
<keyword evidence="6 9" id="KW-0378">Hydrolase</keyword>
<dbReference type="InterPro" id="IPR023358">
    <property type="entry name" value="Peptidase_M18_dom2"/>
</dbReference>
<evidence type="ECO:0000256" key="9">
    <source>
        <dbReference type="RuleBase" id="RU004386"/>
    </source>
</evidence>
<evidence type="ECO:0000313" key="11">
    <source>
        <dbReference type="EMBL" id="HIY64883.1"/>
    </source>
</evidence>
<comment type="caution">
    <text evidence="11">The sequence shown here is derived from an EMBL/GenBank/DDBJ whole genome shotgun (WGS) entry which is preliminary data.</text>
</comment>
<dbReference type="AlphaFoldDB" id="A0A9D1YSL0"/>
<evidence type="ECO:0000256" key="6">
    <source>
        <dbReference type="ARBA" id="ARBA00022801"/>
    </source>
</evidence>
<evidence type="ECO:0000256" key="7">
    <source>
        <dbReference type="ARBA" id="ARBA00022833"/>
    </source>
</evidence>
<gene>
    <name evidence="11" type="ORF">H9830_01230</name>
</gene>
<evidence type="ECO:0000256" key="3">
    <source>
        <dbReference type="ARBA" id="ARBA00022438"/>
    </source>
</evidence>
<dbReference type="Pfam" id="PF02127">
    <property type="entry name" value="Peptidase_M18"/>
    <property type="match status" value="1"/>
</dbReference>
<dbReference type="SUPFAM" id="SSF101821">
    <property type="entry name" value="Aminopeptidase/glucanase lid domain"/>
    <property type="match status" value="1"/>
</dbReference>
<dbReference type="Gene3D" id="2.30.250.10">
    <property type="entry name" value="Aminopeptidase i, Domain 2"/>
    <property type="match status" value="1"/>
</dbReference>
<comment type="similarity">
    <text evidence="2 9">Belongs to the peptidase M18 family.</text>
</comment>
<keyword evidence="3 9" id="KW-0031">Aminopeptidase</keyword>
<sequence>KPTVQTSAVGYEQAAVEVYGGPLIGSWTDRELGFAGRVVDRTGHEHLVSTGPIARIPQLAIHLNRAANEEGLKLGKQAHTAPVLSTTSSGGPGLLGALAESAGIAAEDIAGHDVYAFDAHRGALFGANDEFIASSRMDNLTSVHASLAALLRATSEGYAGRDVLVLAAFDHEEVGSETVSGASGPILADVLTRTGRALGNDEDARLRMLRRSWCVSSDAGHAVHPNYVGHHDPAHHPVLGQGPLLKVNANQRYASDAAGAALWNSACEAAGSRAQAFVSNNDVPCGSTIGPLTATRLGIRTVDVGVPLLSMHSAREMAAVSDLAAIAGAIEAVYAGR</sequence>
<keyword evidence="5 9" id="KW-0479">Metal-binding</keyword>
<protein>
    <recommendedName>
        <fullName evidence="10">M18 family aminopeptidase</fullName>
        <ecNumber evidence="10">3.4.11.-</ecNumber>
    </recommendedName>
</protein>
<evidence type="ECO:0000313" key="12">
    <source>
        <dbReference type="Proteomes" id="UP000824005"/>
    </source>
</evidence>
<dbReference type="NCBIfam" id="NF002759">
    <property type="entry name" value="PRK02813.1"/>
    <property type="match status" value="1"/>
</dbReference>
<reference evidence="11" key="1">
    <citation type="journal article" date="2021" name="PeerJ">
        <title>Extensive microbial diversity within the chicken gut microbiome revealed by metagenomics and culture.</title>
        <authorList>
            <person name="Gilroy R."/>
            <person name="Ravi A."/>
            <person name="Getino M."/>
            <person name="Pursley I."/>
            <person name="Horton D.L."/>
            <person name="Alikhan N.F."/>
            <person name="Baker D."/>
            <person name="Gharbi K."/>
            <person name="Hall N."/>
            <person name="Watson M."/>
            <person name="Adriaenssens E.M."/>
            <person name="Foster-Nyarko E."/>
            <person name="Jarju S."/>
            <person name="Secka A."/>
            <person name="Antonio M."/>
            <person name="Oren A."/>
            <person name="Chaudhuri R.R."/>
            <person name="La Ragione R."/>
            <person name="Hildebrand F."/>
            <person name="Pallen M.J."/>
        </authorList>
    </citation>
    <scope>NUCLEOTIDE SEQUENCE</scope>
    <source>
        <strain evidence="11">ChiGjej1B1-98</strain>
    </source>
</reference>
<proteinExistence type="inferred from homology"/>
<keyword evidence="7 9" id="KW-0862">Zinc</keyword>
<evidence type="ECO:0000256" key="8">
    <source>
        <dbReference type="ARBA" id="ARBA00023049"/>
    </source>
</evidence>
<dbReference type="PANTHER" id="PTHR28570">
    <property type="entry name" value="ASPARTYL AMINOPEPTIDASE"/>
    <property type="match status" value="1"/>
</dbReference>